<evidence type="ECO:0000313" key="2">
    <source>
        <dbReference type="Proteomes" id="UP000521943"/>
    </source>
</evidence>
<dbReference type="Proteomes" id="UP000521943">
    <property type="component" value="Unassembled WGS sequence"/>
</dbReference>
<sequence>MGDQDLTVIANANTVECSQCTPPVKLDLSQGQRVLEHVGCHILFNTLVTEAVSDPCGLCLRSAQQCKWFVRSVGHGRPMSEIRKATGLVRLFSDFRHISYVYGVAAVSSPASPCSNVPLQCPLCAKADPAVWRYNLHRHLVTVHPTASPADYASLWTISDSETATMKKLWASHQPKAPKRARKSNTPKLVISEAHTSLATDAYIVYFQANRVPPC</sequence>
<proteinExistence type="predicted"/>
<accession>A0A8H6H8X7</accession>
<dbReference type="AlphaFoldDB" id="A0A8H6H8X7"/>
<dbReference type="EMBL" id="JACGCI010000179">
    <property type="protein sequence ID" value="KAF6742614.1"/>
    <property type="molecule type" value="Genomic_DNA"/>
</dbReference>
<organism evidence="1 2">
    <name type="scientific">Ephemerocybe angulata</name>
    <dbReference type="NCBI Taxonomy" id="980116"/>
    <lineage>
        <taxon>Eukaryota</taxon>
        <taxon>Fungi</taxon>
        <taxon>Dikarya</taxon>
        <taxon>Basidiomycota</taxon>
        <taxon>Agaricomycotina</taxon>
        <taxon>Agaricomycetes</taxon>
        <taxon>Agaricomycetidae</taxon>
        <taxon>Agaricales</taxon>
        <taxon>Agaricineae</taxon>
        <taxon>Psathyrellaceae</taxon>
        <taxon>Ephemerocybe</taxon>
    </lineage>
</organism>
<comment type="caution">
    <text evidence="1">The sequence shown here is derived from an EMBL/GenBank/DDBJ whole genome shotgun (WGS) entry which is preliminary data.</text>
</comment>
<gene>
    <name evidence="1" type="ORF">DFP72DRAFT_830335</name>
</gene>
<reference evidence="1 2" key="1">
    <citation type="submission" date="2020-07" db="EMBL/GenBank/DDBJ databases">
        <title>Comparative genomics of pyrophilous fungi reveals a link between fire events and developmental genes.</title>
        <authorList>
            <consortium name="DOE Joint Genome Institute"/>
            <person name="Steindorff A.S."/>
            <person name="Carver A."/>
            <person name="Calhoun S."/>
            <person name="Stillman K."/>
            <person name="Liu H."/>
            <person name="Lipzen A."/>
            <person name="Pangilinan J."/>
            <person name="Labutti K."/>
            <person name="Bruns T.D."/>
            <person name="Grigoriev I.V."/>
        </authorList>
    </citation>
    <scope>NUCLEOTIDE SEQUENCE [LARGE SCALE GENOMIC DNA]</scope>
    <source>
        <strain evidence="1 2">CBS 144469</strain>
    </source>
</reference>
<evidence type="ECO:0000313" key="1">
    <source>
        <dbReference type="EMBL" id="KAF6742614.1"/>
    </source>
</evidence>
<name>A0A8H6H8X7_9AGAR</name>
<keyword evidence="2" id="KW-1185">Reference proteome</keyword>
<protein>
    <submittedName>
        <fullName evidence="1">Uncharacterized protein</fullName>
    </submittedName>
</protein>
<dbReference type="OrthoDB" id="2953545at2759"/>